<evidence type="ECO:0000256" key="5">
    <source>
        <dbReference type="ARBA" id="ARBA00022741"/>
    </source>
</evidence>
<feature type="domain" description="Protein kinase" evidence="16">
    <location>
        <begin position="303"/>
        <end position="579"/>
    </location>
</feature>
<evidence type="ECO:0000256" key="8">
    <source>
        <dbReference type="ARBA" id="ARBA00022842"/>
    </source>
</evidence>
<dbReference type="PROSITE" id="PS00107">
    <property type="entry name" value="PROTEIN_KINASE_ATP"/>
    <property type="match status" value="1"/>
</dbReference>
<keyword evidence="14" id="KW-0175">Coiled coil</keyword>
<dbReference type="GO" id="GO:0051321">
    <property type="term" value="P:meiotic cell cycle"/>
    <property type="evidence" value="ECO:0007669"/>
    <property type="project" value="UniProtKB-KW"/>
</dbReference>
<dbReference type="Pfam" id="PF00069">
    <property type="entry name" value="Pkinase"/>
    <property type="match status" value="1"/>
</dbReference>
<dbReference type="InterPro" id="IPR017441">
    <property type="entry name" value="Protein_kinase_ATP_BS"/>
</dbReference>
<proteinExistence type="inferred from homology"/>
<evidence type="ECO:0000313" key="18">
    <source>
        <dbReference type="Proteomes" id="UP000886611"/>
    </source>
</evidence>
<dbReference type="Proteomes" id="UP000886611">
    <property type="component" value="Unassembled WGS sequence"/>
</dbReference>
<keyword evidence="11" id="KW-0469">Meiosis</keyword>
<keyword evidence="7 13" id="KW-0067">ATP-binding</keyword>
<keyword evidence="3" id="KW-0808">Transferase</keyword>
<organism evidence="17 18">
    <name type="scientific">Polypterus senegalus</name>
    <name type="common">Senegal bichir</name>
    <dbReference type="NCBI Taxonomy" id="55291"/>
    <lineage>
        <taxon>Eukaryota</taxon>
        <taxon>Metazoa</taxon>
        <taxon>Chordata</taxon>
        <taxon>Craniata</taxon>
        <taxon>Vertebrata</taxon>
        <taxon>Euteleostomi</taxon>
        <taxon>Actinopterygii</taxon>
        <taxon>Polypteriformes</taxon>
        <taxon>Polypteridae</taxon>
        <taxon>Polypterus</taxon>
    </lineage>
</organism>
<protein>
    <recommendedName>
        <fullName evidence="2">non-specific protein-tyrosine kinase</fullName>
        <ecNumber evidence="2">2.7.10.2</ecNumber>
    </recommendedName>
</protein>
<evidence type="ECO:0000256" key="6">
    <source>
        <dbReference type="ARBA" id="ARBA00022777"/>
    </source>
</evidence>
<keyword evidence="9" id="KW-0829">Tyrosine-protein kinase</keyword>
<comment type="similarity">
    <text evidence="12">Belongs to the protein kinase superfamily. Ser/Thr protein kinase family. GCN2 subfamily.</text>
</comment>
<keyword evidence="6 17" id="KW-0418">Kinase</keyword>
<dbReference type="EC" id="2.7.10.2" evidence="2"/>
<dbReference type="Gene3D" id="1.10.510.10">
    <property type="entry name" value="Transferase(Phosphotransferase) domain 1"/>
    <property type="match status" value="1"/>
</dbReference>
<dbReference type="PANTHER" id="PTHR11042:SF75">
    <property type="entry name" value="WEE1-LIKE PROTEIN KINASE 2"/>
    <property type="match status" value="1"/>
</dbReference>
<dbReference type="GO" id="GO:0005524">
    <property type="term" value="F:ATP binding"/>
    <property type="evidence" value="ECO:0007669"/>
    <property type="project" value="UniProtKB-UniRule"/>
</dbReference>
<accession>A0A8X7XIE1</accession>
<dbReference type="InterPro" id="IPR008271">
    <property type="entry name" value="Ser/Thr_kinase_AS"/>
</dbReference>
<keyword evidence="4" id="KW-0479">Metal-binding</keyword>
<dbReference type="FunFam" id="1.10.510.10:FF:000217">
    <property type="entry name" value="Wee1-like protein kinase"/>
    <property type="match status" value="1"/>
</dbReference>
<dbReference type="EMBL" id="JAATIS010000220">
    <property type="protein sequence ID" value="KAG2468848.1"/>
    <property type="molecule type" value="Genomic_DNA"/>
</dbReference>
<evidence type="ECO:0000256" key="4">
    <source>
        <dbReference type="ARBA" id="ARBA00022723"/>
    </source>
</evidence>
<dbReference type="PANTHER" id="PTHR11042">
    <property type="entry name" value="EUKARYOTIC TRANSLATION INITIATION FACTOR 2-ALPHA KINASE EIF2-ALPHA KINASE -RELATED"/>
    <property type="match status" value="1"/>
</dbReference>
<dbReference type="GO" id="GO:0004715">
    <property type="term" value="F:non-membrane spanning protein tyrosine kinase activity"/>
    <property type="evidence" value="ECO:0007669"/>
    <property type="project" value="UniProtKB-EC"/>
</dbReference>
<evidence type="ECO:0000256" key="9">
    <source>
        <dbReference type="ARBA" id="ARBA00023137"/>
    </source>
</evidence>
<evidence type="ECO:0000256" key="11">
    <source>
        <dbReference type="ARBA" id="ARBA00023254"/>
    </source>
</evidence>
<evidence type="ECO:0000256" key="15">
    <source>
        <dbReference type="SAM" id="MobiDB-lite"/>
    </source>
</evidence>
<dbReference type="PROSITE" id="PS00108">
    <property type="entry name" value="PROTEIN_KINASE_ST"/>
    <property type="match status" value="1"/>
</dbReference>
<evidence type="ECO:0000256" key="10">
    <source>
        <dbReference type="ARBA" id="ARBA00023242"/>
    </source>
</evidence>
<dbReference type="GO" id="GO:0005737">
    <property type="term" value="C:cytoplasm"/>
    <property type="evidence" value="ECO:0007669"/>
    <property type="project" value="TreeGrafter"/>
</dbReference>
<dbReference type="InterPro" id="IPR050339">
    <property type="entry name" value="CC_SR_Kinase"/>
</dbReference>
<dbReference type="SMART" id="SM00220">
    <property type="entry name" value="S_TKc"/>
    <property type="match status" value="1"/>
</dbReference>
<dbReference type="InterPro" id="IPR000719">
    <property type="entry name" value="Prot_kinase_dom"/>
</dbReference>
<evidence type="ECO:0000256" key="3">
    <source>
        <dbReference type="ARBA" id="ARBA00022679"/>
    </source>
</evidence>
<dbReference type="PROSITE" id="PS50011">
    <property type="entry name" value="PROTEIN_KINASE_DOM"/>
    <property type="match status" value="1"/>
</dbReference>
<comment type="caution">
    <text evidence="17">The sequence shown here is derived from an EMBL/GenBank/DDBJ whole genome shotgun (WGS) entry which is preliminary data.</text>
</comment>
<gene>
    <name evidence="17" type="primary">Wee2</name>
    <name evidence="17" type="ORF">GTO96_0004956</name>
</gene>
<feature type="coiled-coil region" evidence="14">
    <location>
        <begin position="641"/>
        <end position="686"/>
    </location>
</feature>
<dbReference type="SUPFAM" id="SSF56112">
    <property type="entry name" value="Protein kinase-like (PK-like)"/>
    <property type="match status" value="1"/>
</dbReference>
<keyword evidence="18" id="KW-1185">Reference proteome</keyword>
<dbReference type="GO" id="GO:0005634">
    <property type="term" value="C:nucleus"/>
    <property type="evidence" value="ECO:0007669"/>
    <property type="project" value="UniProtKB-SubCell"/>
</dbReference>
<evidence type="ECO:0000313" key="17">
    <source>
        <dbReference type="EMBL" id="KAG2468848.1"/>
    </source>
</evidence>
<feature type="region of interest" description="Disordered" evidence="15">
    <location>
        <begin position="233"/>
        <end position="271"/>
    </location>
</feature>
<reference evidence="17 18" key="1">
    <citation type="journal article" date="2021" name="Cell">
        <title>Tracing the genetic footprints of vertebrate landing in non-teleost ray-finned fishes.</title>
        <authorList>
            <person name="Bi X."/>
            <person name="Wang K."/>
            <person name="Yang L."/>
            <person name="Pan H."/>
            <person name="Jiang H."/>
            <person name="Wei Q."/>
            <person name="Fang M."/>
            <person name="Yu H."/>
            <person name="Zhu C."/>
            <person name="Cai Y."/>
            <person name="He Y."/>
            <person name="Gan X."/>
            <person name="Zeng H."/>
            <person name="Yu D."/>
            <person name="Zhu Y."/>
            <person name="Jiang H."/>
            <person name="Qiu Q."/>
            <person name="Yang H."/>
            <person name="Zhang Y.E."/>
            <person name="Wang W."/>
            <person name="Zhu M."/>
            <person name="He S."/>
            <person name="Zhang G."/>
        </authorList>
    </citation>
    <scope>NUCLEOTIDE SEQUENCE [LARGE SCALE GENOMIC DNA]</scope>
    <source>
        <strain evidence="17">Bchr_013</strain>
    </source>
</reference>
<evidence type="ECO:0000259" key="16">
    <source>
        <dbReference type="PROSITE" id="PS50011"/>
    </source>
</evidence>
<sequence>MAGSSAFVTGSNTFRIETLKKHNASIKCITCRDKCTAQVSPLPAAFQRQAAANRSSDEAEMIIKFNVAYNIAKEELPFTKFKSEIILMKKNGLKIGNRRRQELTSPGLNRRIIQQLNFSSGGEEESAESSFDDWSFTETSPKEEWKMNACQLPTTSDRDEERDVFFENTSPPSVQNSCLNCPSTPLHDTTWKKLRLCDTPNTPKSLFSKANNYSSTGKIFPGPRFLRRTPVSDPTHKARIPSVNVNPFTPEPFKKNKESQKRKHMENDECVSSEQYETEDMLLPSKKFDLHENNMVSRYKTEFLELEQIGMGEFGAVYKCVKRLDGCLYAVKRSKKPLAGSLDEQQALREVYAHAVLGHNPHVVRYYSAWAEDDHMIIQNEYCNGGSLQQAIVKNAEEGCVFQELELKDFLLQISMGLKYIHGLGLVHMDIKPSNIFMCHYPTLGKSSTGDGLESDDEDDGVFCANVVVKIGDLGHVTSSSSNDVEDGDCRFLASEVLQQDYTQLPKADIFALGLTIVLAGGAKSLPKNGEEWHHLRKGNLPSIPQDISLDFLNLLKMLIHPDPALRPSASGLCKHPVLKKGVGKTAAQLLKELNVEKFRTAMLEKACSAVREVVDSLQSLYLEDHRGPEEEGLEDVSPLWEDLAQQMTRLEEKIREVAESTLEREAALRARISSSQEEMKEYINEQVQLLGRKSCCASRGGIDAGKILFRGSPKVSPEDKTVARHSTPCTYLGGSACLNRHLFLGCACLFPS</sequence>
<evidence type="ECO:0000256" key="12">
    <source>
        <dbReference type="ARBA" id="ARBA00037982"/>
    </source>
</evidence>
<evidence type="ECO:0000256" key="2">
    <source>
        <dbReference type="ARBA" id="ARBA00011903"/>
    </source>
</evidence>
<dbReference type="InterPro" id="IPR011009">
    <property type="entry name" value="Kinase-like_dom_sf"/>
</dbReference>
<keyword evidence="10" id="KW-0539">Nucleus</keyword>
<name>A0A8X7XIE1_POLSE</name>
<evidence type="ECO:0000256" key="7">
    <source>
        <dbReference type="ARBA" id="ARBA00022840"/>
    </source>
</evidence>
<feature type="non-terminal residue" evidence="17">
    <location>
        <position position="753"/>
    </location>
</feature>
<dbReference type="Gene3D" id="3.30.200.20">
    <property type="entry name" value="Phosphorylase Kinase, domain 1"/>
    <property type="match status" value="1"/>
</dbReference>
<feature type="non-terminal residue" evidence="17">
    <location>
        <position position="1"/>
    </location>
</feature>
<keyword evidence="5 13" id="KW-0547">Nucleotide-binding</keyword>
<keyword evidence="8" id="KW-0460">Magnesium</keyword>
<dbReference type="GO" id="GO:0060631">
    <property type="term" value="P:regulation of meiosis I"/>
    <property type="evidence" value="ECO:0007669"/>
    <property type="project" value="TreeGrafter"/>
</dbReference>
<evidence type="ECO:0000256" key="13">
    <source>
        <dbReference type="PROSITE-ProRule" id="PRU10141"/>
    </source>
</evidence>
<dbReference type="FunFam" id="3.30.200.20:FF:000115">
    <property type="entry name" value="Wee1-like kinase 2"/>
    <property type="match status" value="1"/>
</dbReference>
<comment type="subcellular location">
    <subcellularLocation>
        <location evidence="1">Nucleus</location>
    </subcellularLocation>
</comment>
<evidence type="ECO:0000256" key="14">
    <source>
        <dbReference type="SAM" id="Coils"/>
    </source>
</evidence>
<evidence type="ECO:0000256" key="1">
    <source>
        <dbReference type="ARBA" id="ARBA00004123"/>
    </source>
</evidence>
<feature type="binding site" evidence="13">
    <location>
        <position position="332"/>
    </location>
    <ligand>
        <name>ATP</name>
        <dbReference type="ChEBI" id="CHEBI:30616"/>
    </ligand>
</feature>
<dbReference type="AlphaFoldDB" id="A0A8X7XIE1"/>
<dbReference type="GO" id="GO:0046872">
    <property type="term" value="F:metal ion binding"/>
    <property type="evidence" value="ECO:0007669"/>
    <property type="project" value="UniProtKB-KW"/>
</dbReference>